<dbReference type="AlphaFoldDB" id="C0EVY0"/>
<protein>
    <recommendedName>
        <fullName evidence="1">DNA polymerase Y-family little finger domain-containing protein</fullName>
    </recommendedName>
</protein>
<evidence type="ECO:0000313" key="3">
    <source>
        <dbReference type="Proteomes" id="UP000003174"/>
    </source>
</evidence>
<proteinExistence type="predicted"/>
<reference evidence="2 3" key="1">
    <citation type="submission" date="2009-01" db="EMBL/GenBank/DDBJ databases">
        <authorList>
            <person name="Fulton L."/>
            <person name="Clifton S."/>
            <person name="Fulton B."/>
            <person name="Xu J."/>
            <person name="Minx P."/>
            <person name="Pepin K.H."/>
            <person name="Johnson M."/>
            <person name="Bhonagiri V."/>
            <person name="Nash W.E."/>
            <person name="Mardis E.R."/>
            <person name="Wilson R.K."/>
        </authorList>
    </citation>
    <scope>NUCLEOTIDE SEQUENCE [LARGE SCALE GENOMIC DNA]</scope>
    <source>
        <strain evidence="2 3">DSM 3353</strain>
    </source>
</reference>
<organism evidence="2 3">
    <name type="scientific">Anaerobutyricum hallii DSM 3353</name>
    <dbReference type="NCBI Taxonomy" id="411469"/>
    <lineage>
        <taxon>Bacteria</taxon>
        <taxon>Bacillati</taxon>
        <taxon>Bacillota</taxon>
        <taxon>Clostridia</taxon>
        <taxon>Lachnospirales</taxon>
        <taxon>Lachnospiraceae</taxon>
        <taxon>Anaerobutyricum</taxon>
    </lineage>
</organism>
<gene>
    <name evidence="2" type="ORF">EUBHAL_01568</name>
</gene>
<reference evidence="2 3" key="2">
    <citation type="submission" date="2009-02" db="EMBL/GenBank/DDBJ databases">
        <title>Draft genome sequence of Eubacterium hallii (DSM 3353).</title>
        <authorList>
            <person name="Sudarsanam P."/>
            <person name="Ley R."/>
            <person name="Guruge J."/>
            <person name="Turnbaugh P.J."/>
            <person name="Mahowald M."/>
            <person name="Liep D."/>
            <person name="Gordon J."/>
        </authorList>
    </citation>
    <scope>NUCLEOTIDE SEQUENCE [LARGE SCALE GENOMIC DNA]</scope>
    <source>
        <strain evidence="2 3">DSM 3353</strain>
    </source>
</reference>
<dbReference type="GO" id="GO:0006281">
    <property type="term" value="P:DNA repair"/>
    <property type="evidence" value="ECO:0007669"/>
    <property type="project" value="InterPro"/>
</dbReference>
<accession>C0EVY0</accession>
<comment type="caution">
    <text evidence="2">The sequence shown here is derived from an EMBL/GenBank/DDBJ whole genome shotgun (WGS) entry which is preliminary data.</text>
</comment>
<feature type="non-terminal residue" evidence="2">
    <location>
        <position position="1"/>
    </location>
</feature>
<feature type="domain" description="DNA polymerase Y-family little finger" evidence="1">
    <location>
        <begin position="13"/>
        <end position="145"/>
    </location>
</feature>
<dbReference type="Proteomes" id="UP000003174">
    <property type="component" value="Unassembled WGS sequence"/>
</dbReference>
<dbReference type="Pfam" id="PF11799">
    <property type="entry name" value="IMS_C"/>
    <property type="match status" value="1"/>
</dbReference>
<dbReference type="EMBL" id="ACEP01000072">
    <property type="protein sequence ID" value="EEG36583.1"/>
    <property type="molecule type" value="Genomic_DNA"/>
</dbReference>
<evidence type="ECO:0000259" key="1">
    <source>
        <dbReference type="Pfam" id="PF11799"/>
    </source>
</evidence>
<dbReference type="InterPro" id="IPR017961">
    <property type="entry name" value="DNA_pol_Y-fam_little_finger"/>
</dbReference>
<evidence type="ECO:0000313" key="2">
    <source>
        <dbReference type="EMBL" id="EEG36583.1"/>
    </source>
</evidence>
<dbReference type="eggNOG" id="COG0389">
    <property type="taxonomic scope" value="Bacteria"/>
</dbReference>
<dbReference type="GO" id="GO:0003684">
    <property type="term" value="F:damaged DNA binding"/>
    <property type="evidence" value="ECO:0007669"/>
    <property type="project" value="InterPro"/>
</dbReference>
<name>C0EVY0_9FIRM</name>
<sequence>TIADIKVYKPEAKSIGSGQVLSSAYSSEKAKIAVLEMAEQIAFDLFEQKLVSKQFVLTIGYDRDNLQGQEYSGEVATDRYGRKIPKHAHGTINLDIPTSSLKEITTAVSSLYDRIIDKELLIRRLTLSAAKVMPKEGQVYQQLDLFTDYEALKKEQEKERRLQKSILDIKKKYGKNAVLRGLSYEEGATTRTRNGQIGGHKA</sequence>